<sequence>MSYPYYGIPDMSLPAIGSRMGRALTSWIAGEDIPDATSPSEVQDRYNRQRDSVRGEASKIGFEGGFRPQSVHSTDNFERHDLATLRGKVDKIDLKAVGDLVQAWRQIGVKETTSLQTFQLAMGKATGEDIWRGESRKAAAQAVTDYTTQASQVAKAAALTSSKLSELRTGLEPTKDLVPHVPEHRSGASNLRHWIAGRGWRNDDTAYANAYAEAKRVLQTVYAPVVRESDTNVPLIPKPNEPKPGPPGDQPPPWKPGGTATGGPIPSTGPDAKPPTPTAGEDGPGPQGTGTENSQPDPTVTGQSAGTENSGDLTATDPASTTAASVDANGTGSNVPGSSLPRGGSGSSGGPIGTGGSGGVGAGGVGQGGPGGVGAGVPFAGRPGAAADAGARPGSSAGRGGANGMPGMGGPAAAGRGKGDKDEDRTKNIPEYLVTKEHGDELTGIPDLPKTVPPVLGT</sequence>
<feature type="compositionally biased region" description="Gly residues" evidence="1">
    <location>
        <begin position="343"/>
        <end position="375"/>
    </location>
</feature>
<dbReference type="EMBL" id="AP023396">
    <property type="protein sequence ID" value="BCK54314.1"/>
    <property type="molecule type" value="Genomic_DNA"/>
</dbReference>
<feature type="compositionally biased region" description="Pro residues" evidence="1">
    <location>
        <begin position="236"/>
        <end position="255"/>
    </location>
</feature>
<feature type="compositionally biased region" description="Low complexity" evidence="1">
    <location>
        <begin position="314"/>
        <end position="328"/>
    </location>
</feature>
<evidence type="ECO:0008006" key="4">
    <source>
        <dbReference type="Google" id="ProtNLM"/>
    </source>
</evidence>
<name>A0A7G1KLV6_9NOCA</name>
<dbReference type="KEGG" id="nwl:NWFMUON74_20860"/>
<keyword evidence="3" id="KW-1185">Reference proteome</keyword>
<feature type="compositionally biased region" description="Gly residues" evidence="1">
    <location>
        <begin position="397"/>
        <end position="412"/>
    </location>
</feature>
<reference evidence="2 3" key="1">
    <citation type="submission" date="2020-08" db="EMBL/GenBank/DDBJ databases">
        <title>Genome Sequencing of Nocardia wallacei strain FMUON74 and assembly.</title>
        <authorList>
            <person name="Toyokawa M."/>
            <person name="Uesaka K."/>
        </authorList>
    </citation>
    <scope>NUCLEOTIDE SEQUENCE [LARGE SCALE GENOMIC DNA]</scope>
    <source>
        <strain evidence="2 3">FMUON74</strain>
    </source>
</reference>
<feature type="compositionally biased region" description="Low complexity" evidence="1">
    <location>
        <begin position="376"/>
        <end position="396"/>
    </location>
</feature>
<dbReference type="GeneID" id="80346648"/>
<evidence type="ECO:0000256" key="1">
    <source>
        <dbReference type="SAM" id="MobiDB-lite"/>
    </source>
</evidence>
<feature type="region of interest" description="Disordered" evidence="1">
    <location>
        <begin position="229"/>
        <end position="458"/>
    </location>
</feature>
<proteinExistence type="predicted"/>
<dbReference type="AlphaFoldDB" id="A0A7G1KLV6"/>
<evidence type="ECO:0000313" key="3">
    <source>
        <dbReference type="Proteomes" id="UP000516173"/>
    </source>
</evidence>
<dbReference type="RefSeq" id="WP_187687595.1">
    <property type="nucleotide sequence ID" value="NZ_AP023396.1"/>
</dbReference>
<dbReference type="Proteomes" id="UP000516173">
    <property type="component" value="Chromosome"/>
</dbReference>
<organism evidence="2 3">
    <name type="scientific">Nocardia wallacei</name>
    <dbReference type="NCBI Taxonomy" id="480035"/>
    <lineage>
        <taxon>Bacteria</taxon>
        <taxon>Bacillati</taxon>
        <taxon>Actinomycetota</taxon>
        <taxon>Actinomycetes</taxon>
        <taxon>Mycobacteriales</taxon>
        <taxon>Nocardiaceae</taxon>
        <taxon>Nocardia</taxon>
    </lineage>
</organism>
<feature type="compositionally biased region" description="Polar residues" evidence="1">
    <location>
        <begin position="289"/>
        <end position="313"/>
    </location>
</feature>
<gene>
    <name evidence="2" type="ORF">NWFMUON74_20860</name>
</gene>
<protein>
    <recommendedName>
        <fullName evidence="4">PPE family domain-containing protein</fullName>
    </recommendedName>
</protein>
<feature type="compositionally biased region" description="Basic and acidic residues" evidence="1">
    <location>
        <begin position="417"/>
        <end position="441"/>
    </location>
</feature>
<evidence type="ECO:0000313" key="2">
    <source>
        <dbReference type="EMBL" id="BCK54314.1"/>
    </source>
</evidence>
<accession>A0A7G1KLV6</accession>